<sequence>MPMDMEIARRTLGILSKEESISKRLSTLYYPISATSADSADIGLQIVQIRWGTDALRWRKPPDPNTVTSEPPEPESKVVEPEVFEDETMWEQEVMQVGEDDGEGQSDKVEGIEAIQATVQSNGLNFDINVEVREEDY</sequence>
<accession>A0ABD3I5Q8</accession>
<protein>
    <submittedName>
        <fullName evidence="2">Uncharacterized protein</fullName>
    </submittedName>
</protein>
<comment type="caution">
    <text evidence="2">The sequence shown here is derived from an EMBL/GenBank/DDBJ whole genome shotgun (WGS) entry which is preliminary data.</text>
</comment>
<evidence type="ECO:0000313" key="2">
    <source>
        <dbReference type="EMBL" id="KAL3699048.1"/>
    </source>
</evidence>
<organism evidence="2 3">
    <name type="scientific">Riccia sorocarpa</name>
    <dbReference type="NCBI Taxonomy" id="122646"/>
    <lineage>
        <taxon>Eukaryota</taxon>
        <taxon>Viridiplantae</taxon>
        <taxon>Streptophyta</taxon>
        <taxon>Embryophyta</taxon>
        <taxon>Marchantiophyta</taxon>
        <taxon>Marchantiopsida</taxon>
        <taxon>Marchantiidae</taxon>
        <taxon>Marchantiales</taxon>
        <taxon>Ricciaceae</taxon>
        <taxon>Riccia</taxon>
    </lineage>
</organism>
<dbReference type="EMBL" id="JBJQOH010000001">
    <property type="protein sequence ID" value="KAL3699048.1"/>
    <property type="molecule type" value="Genomic_DNA"/>
</dbReference>
<reference evidence="2 3" key="1">
    <citation type="submission" date="2024-09" db="EMBL/GenBank/DDBJ databases">
        <title>Chromosome-scale assembly of Riccia sorocarpa.</title>
        <authorList>
            <person name="Paukszto L."/>
        </authorList>
    </citation>
    <scope>NUCLEOTIDE SEQUENCE [LARGE SCALE GENOMIC DNA]</scope>
    <source>
        <strain evidence="2">LP-2024</strain>
        <tissue evidence="2">Aerial parts of the thallus</tissue>
    </source>
</reference>
<dbReference type="AlphaFoldDB" id="A0ABD3I5Q8"/>
<feature type="region of interest" description="Disordered" evidence="1">
    <location>
        <begin position="57"/>
        <end position="80"/>
    </location>
</feature>
<dbReference type="Proteomes" id="UP001633002">
    <property type="component" value="Unassembled WGS sequence"/>
</dbReference>
<gene>
    <name evidence="2" type="ORF">R1sor_017070</name>
</gene>
<name>A0ABD3I5Q8_9MARC</name>
<keyword evidence="3" id="KW-1185">Reference proteome</keyword>
<evidence type="ECO:0000313" key="3">
    <source>
        <dbReference type="Proteomes" id="UP001633002"/>
    </source>
</evidence>
<evidence type="ECO:0000256" key="1">
    <source>
        <dbReference type="SAM" id="MobiDB-lite"/>
    </source>
</evidence>
<proteinExistence type="predicted"/>